<name>K9YXI5_DACS8</name>
<dbReference type="PATRIC" id="fig|13035.3.peg.2974"/>
<dbReference type="InterPro" id="IPR004805">
    <property type="entry name" value="DnaE2/DnaE/PolC"/>
</dbReference>
<organism evidence="2 3">
    <name type="scientific">Dactylococcopsis salina (strain PCC 8305)</name>
    <name type="common">Myxobactron salinum</name>
    <dbReference type="NCBI Taxonomy" id="13035"/>
    <lineage>
        <taxon>Bacteria</taxon>
        <taxon>Bacillati</taxon>
        <taxon>Cyanobacteriota</taxon>
        <taxon>Cyanophyceae</taxon>
        <taxon>Nodosilineales</taxon>
        <taxon>Cymatolegaceae</taxon>
        <taxon>Dactylococcopsis</taxon>
    </lineage>
</organism>
<evidence type="ECO:0000313" key="3">
    <source>
        <dbReference type="Proteomes" id="UP000010482"/>
    </source>
</evidence>
<evidence type="ECO:0000259" key="1">
    <source>
        <dbReference type="SMART" id="SM00305"/>
    </source>
</evidence>
<keyword evidence="3" id="KW-1185">Reference proteome</keyword>
<dbReference type="EMBL" id="CP003944">
    <property type="protein sequence ID" value="AFZ51197.1"/>
    <property type="molecule type" value="Genomic_DNA"/>
</dbReference>
<sequence>MVKIINRQSLGKQTVYDIGVEKDHNFILGNGLVASNCFNKSHSTAYAYITYQTAYLKANYPVEYMAALLTASSNNTDKLEKYLDTCHRMEIDVEPPDINRSHIDFTPDNDKILFGLSAVRNLGQGAIENILEARKEAGGQFAALADLCARIDLNIVTRRALEALISCGAFDKIKANRNQLLHDLEPVLSWAQSRAKDQASGQTNLFDFSMNGGENDNTVNYKDAPTASPVEDLTASEKLKQEKELLGFYVSNHPLKATKSASAMLSTIMLGDKETLPKKKPVNAIVLVSEVKKIMTKNNDPMAFVKIEDISGEMEGVVFPSSYERVSGYLEEDARLIVWGKIEQKDDRLQMIIEDAEPIEQVKMVMVDFSLEQARDRAFQNQLQQVLRQYVGKKNEAKVPVIGRIKVGTQQQLVRFGQEYWVKDADLTSQKLRDQGFAVESNCILG</sequence>
<gene>
    <name evidence="2" type="ORF">Dacsa_2610</name>
</gene>
<dbReference type="Pfam" id="PF14579">
    <property type="entry name" value="HHH_6"/>
    <property type="match status" value="1"/>
</dbReference>
<dbReference type="InterPro" id="IPR036844">
    <property type="entry name" value="Hint_dom_sf"/>
</dbReference>
<dbReference type="GO" id="GO:0008408">
    <property type="term" value="F:3'-5' exonuclease activity"/>
    <property type="evidence" value="ECO:0007669"/>
    <property type="project" value="InterPro"/>
</dbReference>
<dbReference type="SMART" id="SM00305">
    <property type="entry name" value="HintC"/>
    <property type="match status" value="1"/>
</dbReference>
<dbReference type="KEGG" id="dsl:Dacsa_2610"/>
<dbReference type="HOGENOM" id="CLU_001600_5_1_3"/>
<reference evidence="2" key="1">
    <citation type="submission" date="2012-04" db="EMBL/GenBank/DDBJ databases">
        <title>Finished genome of Dactylococcopsis salina PCC 8305.</title>
        <authorList>
            <consortium name="US DOE Joint Genome Institute"/>
            <person name="Gugger M."/>
            <person name="Coursin T."/>
            <person name="Rippka R."/>
            <person name="Tandeau De Marsac N."/>
            <person name="Huntemann M."/>
            <person name="Wei C.-L."/>
            <person name="Han J."/>
            <person name="Detter J.C."/>
            <person name="Han C."/>
            <person name="Tapia R."/>
            <person name="Daligault H."/>
            <person name="Chen A."/>
            <person name="Krypides N."/>
            <person name="Mavromatis K."/>
            <person name="Markowitz V."/>
            <person name="Szeto E."/>
            <person name="Ivanova N."/>
            <person name="Ovchinnikova G."/>
            <person name="Pagani I."/>
            <person name="Pati A."/>
            <person name="Goodwin L."/>
            <person name="Peters L."/>
            <person name="Pitluck S."/>
            <person name="Woyke T."/>
            <person name="Kerfeld C."/>
        </authorList>
    </citation>
    <scope>NUCLEOTIDE SEQUENCE [LARGE SCALE GENOMIC DNA]</scope>
    <source>
        <strain evidence="2">PCC 8305</strain>
    </source>
</reference>
<accession>K9YXI5</accession>
<dbReference type="InterPro" id="IPR003586">
    <property type="entry name" value="Hint_dom_C"/>
</dbReference>
<dbReference type="GO" id="GO:0003676">
    <property type="term" value="F:nucleic acid binding"/>
    <property type="evidence" value="ECO:0007669"/>
    <property type="project" value="InterPro"/>
</dbReference>
<dbReference type="GO" id="GO:0006260">
    <property type="term" value="P:DNA replication"/>
    <property type="evidence" value="ECO:0007669"/>
    <property type="project" value="InterPro"/>
</dbReference>
<feature type="domain" description="Hint" evidence="1">
    <location>
        <begin position="1"/>
        <end position="42"/>
    </location>
</feature>
<proteinExistence type="predicted"/>
<dbReference type="InterPro" id="IPR030934">
    <property type="entry name" value="Intein_C"/>
</dbReference>
<evidence type="ECO:0000313" key="2">
    <source>
        <dbReference type="EMBL" id="AFZ51197.1"/>
    </source>
</evidence>
<dbReference type="Proteomes" id="UP000010482">
    <property type="component" value="Chromosome"/>
</dbReference>
<dbReference type="NCBIfam" id="TIGR01443">
    <property type="entry name" value="intein_Cterm"/>
    <property type="match status" value="1"/>
</dbReference>
<dbReference type="SUPFAM" id="SSF51294">
    <property type="entry name" value="Hedgehog/intein (Hint) domain"/>
    <property type="match status" value="1"/>
</dbReference>
<dbReference type="InterPro" id="IPR004365">
    <property type="entry name" value="NA-bd_OB_tRNA"/>
</dbReference>
<dbReference type="PANTHER" id="PTHR32294:SF0">
    <property type="entry name" value="DNA POLYMERASE III SUBUNIT ALPHA"/>
    <property type="match status" value="1"/>
</dbReference>
<protein>
    <submittedName>
        <fullName evidence="2">DNA polymerase III, alpha subunit</fullName>
    </submittedName>
</protein>
<dbReference type="OrthoDB" id="525324at2"/>
<dbReference type="CDD" id="cd04485">
    <property type="entry name" value="DnaE_OBF"/>
    <property type="match status" value="1"/>
</dbReference>
<dbReference type="PROSITE" id="PS50818">
    <property type="entry name" value="INTEIN_C_TER"/>
    <property type="match status" value="1"/>
</dbReference>
<dbReference type="RefSeq" id="WP_015230187.1">
    <property type="nucleotide sequence ID" value="NC_019780.1"/>
</dbReference>
<dbReference type="AlphaFoldDB" id="K9YXI5"/>
<dbReference type="InterPro" id="IPR029460">
    <property type="entry name" value="DNAPol_HHH"/>
</dbReference>
<dbReference type="NCBIfam" id="NF005616">
    <property type="entry name" value="PRK07373.1"/>
    <property type="match status" value="1"/>
</dbReference>
<dbReference type="eggNOG" id="COG0587">
    <property type="taxonomic scope" value="Bacteria"/>
</dbReference>
<dbReference type="Pfam" id="PF01336">
    <property type="entry name" value="tRNA_anti-codon"/>
    <property type="match status" value="1"/>
</dbReference>
<dbReference type="PANTHER" id="PTHR32294">
    <property type="entry name" value="DNA POLYMERASE III SUBUNIT ALPHA"/>
    <property type="match status" value="1"/>
</dbReference>
<dbReference type="Gene3D" id="2.170.16.10">
    <property type="entry name" value="Hedgehog/Intein (Hint) domain"/>
    <property type="match status" value="1"/>
</dbReference>
<dbReference type="STRING" id="13035.Dacsa_2610"/>
<dbReference type="Gene3D" id="1.10.150.870">
    <property type="match status" value="1"/>
</dbReference>